<dbReference type="EMBL" id="MTHB01000020">
    <property type="protein sequence ID" value="OXC80370.1"/>
    <property type="molecule type" value="Genomic_DNA"/>
</dbReference>
<proteinExistence type="predicted"/>
<protein>
    <submittedName>
        <fullName evidence="1">Uncharacterized protein</fullName>
    </submittedName>
</protein>
<evidence type="ECO:0000313" key="1">
    <source>
        <dbReference type="EMBL" id="OXC80370.1"/>
    </source>
</evidence>
<comment type="caution">
    <text evidence="1">The sequence shown here is derived from an EMBL/GenBank/DDBJ whole genome shotgun (WGS) entry which is preliminary data.</text>
</comment>
<reference evidence="2" key="1">
    <citation type="submission" date="2017-01" db="EMBL/GenBank/DDBJ databases">
        <title>Genome Analysis of Deinococcus marmoris KOPRI26562.</title>
        <authorList>
            <person name="Kim J.H."/>
            <person name="Oh H.-M."/>
        </authorList>
    </citation>
    <scope>NUCLEOTIDE SEQUENCE [LARGE SCALE GENOMIC DNA]</scope>
    <source>
        <strain evidence="2">PAMC 26633</strain>
    </source>
</reference>
<dbReference type="Proteomes" id="UP000214720">
    <property type="component" value="Unassembled WGS sequence"/>
</dbReference>
<name>A0A226XBJ1_CABSO</name>
<evidence type="ECO:0000313" key="2">
    <source>
        <dbReference type="Proteomes" id="UP000214720"/>
    </source>
</evidence>
<accession>A0A226XBJ1</accession>
<gene>
    <name evidence="1" type="ORF">BSU04_02200</name>
</gene>
<dbReference type="AlphaFoldDB" id="A0A226XBJ1"/>
<organism evidence="1 2">
    <name type="scientific">Caballeronia sordidicola</name>
    <name type="common">Burkholderia sordidicola</name>
    <dbReference type="NCBI Taxonomy" id="196367"/>
    <lineage>
        <taxon>Bacteria</taxon>
        <taxon>Pseudomonadati</taxon>
        <taxon>Pseudomonadota</taxon>
        <taxon>Betaproteobacteria</taxon>
        <taxon>Burkholderiales</taxon>
        <taxon>Burkholderiaceae</taxon>
        <taxon>Caballeronia</taxon>
    </lineage>
</organism>
<sequence length="44" mass="4821">MIRLNGRILYGTAEHVANQSRAATKAAFRQTISPNKRAAILRGP</sequence>